<evidence type="ECO:0000313" key="1">
    <source>
        <dbReference type="EMBL" id="OAT02356.1"/>
    </source>
</evidence>
<accession>A0ABX2VZ18</accession>
<dbReference type="RefSeq" id="XP_045282083.1">
    <property type="nucleotide sequence ID" value="XM_045423135.1"/>
</dbReference>
<dbReference type="RefSeq" id="XP_045282082.1">
    <property type="nucleotide sequence ID" value="XM_045423134.1"/>
</dbReference>
<reference evidence="2" key="2">
    <citation type="journal article" date="2015" name="PLoS Genet.">
        <title>The dynamic genome and transcriptome of the human fungal pathogen Blastomyces and close relative Emmonsia.</title>
        <authorList>
            <person name="Munoz J.F."/>
            <person name="Gauthier G.M."/>
            <person name="Desjardins C.A."/>
            <person name="Gallo J.E."/>
            <person name="Holder J."/>
            <person name="Sullivan T.D."/>
            <person name="Marty A.J."/>
            <person name="Carmen J.C."/>
            <person name="Chen Z."/>
            <person name="Ding L."/>
            <person name="Gujja S."/>
            <person name="Magrini V."/>
            <person name="Misas E."/>
            <person name="Mitreva M."/>
            <person name="Priest M."/>
            <person name="Saif S."/>
            <person name="Whiston E.A."/>
            <person name="Young S."/>
            <person name="Zeng Q."/>
            <person name="Goldman W.E."/>
            <person name="Mardis E.R."/>
            <person name="Taylor J.W."/>
            <person name="McEwen J.G."/>
            <person name="Clay O.K."/>
            <person name="Klein B.S."/>
            <person name="Cuomo C.A."/>
        </authorList>
    </citation>
    <scope>NUCLEOTIDE SEQUENCE [LARGE SCALE GENOMIC DNA]</scope>
    <source>
        <strain evidence="2">ER-3 / ATCC MYA-2586</strain>
    </source>
</reference>
<dbReference type="EMBL" id="EQ999980">
    <property type="protein sequence ID" value="OAT02356.1"/>
    <property type="molecule type" value="Genomic_DNA"/>
</dbReference>
<evidence type="ECO:0000313" key="2">
    <source>
        <dbReference type="Proteomes" id="UP000002039"/>
    </source>
</evidence>
<protein>
    <submittedName>
        <fullName evidence="1">Uncharacterized protein</fullName>
    </submittedName>
</protein>
<reference evidence="1" key="1">
    <citation type="submission" date="2009-02" db="EMBL/GenBank/DDBJ databases">
        <title>The Genome Sequence of Blastomyces dermatitidis strain ER-3.</title>
        <authorList>
            <consortium name="The Broad Institute Genome Sequencing Platform"/>
            <consortium name="Broad Institute Microbial Sequencing Center."/>
            <person name="Champion M."/>
            <person name="Cuomo C."/>
            <person name="Ma L.-J."/>
            <person name="Henn M.R."/>
            <person name="Klein B."/>
            <person name="Goldman B."/>
            <person name="Young S."/>
            <person name="Kodira C.D."/>
            <person name="Zeng Q."/>
            <person name="Koehrsen M."/>
            <person name="Alvarado L."/>
            <person name="Berlin A.M."/>
            <person name="Heiman D.I."/>
            <person name="Hepburn T.A."/>
            <person name="Saif S."/>
            <person name="Shea T.D."/>
            <person name="Shenoy N."/>
            <person name="Sykes S."/>
            <person name="Galagan J."/>
            <person name="Nusbaum C."/>
            <person name="Birren B."/>
        </authorList>
    </citation>
    <scope>NUCLEOTIDE SEQUENCE</scope>
    <source>
        <strain evidence="1">ER-3</strain>
    </source>
</reference>
<dbReference type="Proteomes" id="UP000002039">
    <property type="component" value="Unassembled WGS sequence"/>
</dbReference>
<keyword evidence="2" id="KW-1185">Reference proteome</keyword>
<name>A0ABX2VZ18_AJEDR</name>
<dbReference type="EMBL" id="EQ999980">
    <property type="protein sequence ID" value="OAT02355.1"/>
    <property type="molecule type" value="Genomic_DNA"/>
</dbReference>
<sequence length="133" mass="14837">MGKSHMTWGFPVLPQLTTRMLCLFSRQLACYGIIDDDTVRDSYPQPSNVRKGVLYLLTSVDRGCTVWNLDTPLLVHFCLKSMARGAGRPAEFPDPDTKALLGNAKIAGMNKDLQLHGMQYNVALTIFFVPFSL</sequence>
<organism evidence="1 2">
    <name type="scientific">Ajellomyces dermatitidis (strain ER-3 / ATCC MYA-2586)</name>
    <name type="common">Blastomyces dermatitidis</name>
    <dbReference type="NCBI Taxonomy" id="559297"/>
    <lineage>
        <taxon>Eukaryota</taxon>
        <taxon>Fungi</taxon>
        <taxon>Dikarya</taxon>
        <taxon>Ascomycota</taxon>
        <taxon>Pezizomycotina</taxon>
        <taxon>Eurotiomycetes</taxon>
        <taxon>Eurotiomycetidae</taxon>
        <taxon>Onygenales</taxon>
        <taxon>Ajellomycetaceae</taxon>
        <taxon>Blastomyces</taxon>
    </lineage>
</organism>
<dbReference type="GeneID" id="69029091"/>
<gene>
    <name evidence="1" type="ORF">BDCG_07336</name>
</gene>
<proteinExistence type="predicted"/>